<evidence type="ECO:0000313" key="2">
    <source>
        <dbReference type="Proteomes" id="UP001310290"/>
    </source>
</evidence>
<accession>A0ABU8ANG4</accession>
<organism evidence="1 2">
    <name type="scientific">Streptomyces bottropensis</name>
    <dbReference type="NCBI Taxonomy" id="42235"/>
    <lineage>
        <taxon>Bacteria</taxon>
        <taxon>Bacillati</taxon>
        <taxon>Actinomycetota</taxon>
        <taxon>Actinomycetes</taxon>
        <taxon>Kitasatosporales</taxon>
        <taxon>Streptomycetaceae</taxon>
        <taxon>Streptomyces</taxon>
    </lineage>
</organism>
<proteinExistence type="predicted"/>
<dbReference type="EMBL" id="JARULZ010000001">
    <property type="protein sequence ID" value="MEH0635177.1"/>
    <property type="molecule type" value="Genomic_DNA"/>
</dbReference>
<gene>
    <name evidence="1" type="ORF">QBA35_17885</name>
</gene>
<name>A0ABU8ANG4_9ACTN</name>
<protein>
    <submittedName>
        <fullName evidence="1">Uncharacterized protein</fullName>
    </submittedName>
</protein>
<reference evidence="1" key="1">
    <citation type="submission" date="2023-04" db="EMBL/GenBank/DDBJ databases">
        <title>Genomic diversity of scab-causing Streptomyces spp. in the province of Quebec, Canada.</title>
        <authorList>
            <person name="Biessy A."/>
            <person name="Cadieux M."/>
            <person name="Ciotola M."/>
            <person name="Filion M."/>
        </authorList>
    </citation>
    <scope>NUCLEOTIDE SEQUENCE</scope>
    <source>
        <strain evidence="1">B21-115</strain>
    </source>
</reference>
<dbReference type="Proteomes" id="UP001310290">
    <property type="component" value="Unassembled WGS sequence"/>
</dbReference>
<keyword evidence="2" id="KW-1185">Reference proteome</keyword>
<evidence type="ECO:0000313" key="1">
    <source>
        <dbReference type="EMBL" id="MEH0635177.1"/>
    </source>
</evidence>
<comment type="caution">
    <text evidence="1">The sequence shown here is derived from an EMBL/GenBank/DDBJ whole genome shotgun (WGS) entry which is preliminary data.</text>
</comment>
<sequence>MFGWWFTARRQGRMWLREQQLTAGIGFNTAVVQLLDHLKETQLGDDGPGADELANQMQEARSALYPLCAGDTVDLADALARRVWSTVEGDRPTVR</sequence>